<evidence type="ECO:0000256" key="1">
    <source>
        <dbReference type="SAM" id="Coils"/>
    </source>
</evidence>
<feature type="compositionally biased region" description="Polar residues" evidence="2">
    <location>
        <begin position="247"/>
        <end position="264"/>
    </location>
</feature>
<dbReference type="PANTHER" id="PTHR21563:SF3">
    <property type="entry name" value="ZINC FINGER C3H1 DOMAIN-CONTAINING PROTEIN"/>
    <property type="match status" value="1"/>
</dbReference>
<organism evidence="4 5">
    <name type="scientific">Carex littledalei</name>
    <dbReference type="NCBI Taxonomy" id="544730"/>
    <lineage>
        <taxon>Eukaryota</taxon>
        <taxon>Viridiplantae</taxon>
        <taxon>Streptophyta</taxon>
        <taxon>Embryophyta</taxon>
        <taxon>Tracheophyta</taxon>
        <taxon>Spermatophyta</taxon>
        <taxon>Magnoliopsida</taxon>
        <taxon>Liliopsida</taxon>
        <taxon>Poales</taxon>
        <taxon>Cyperaceae</taxon>
        <taxon>Cyperoideae</taxon>
        <taxon>Cariceae</taxon>
        <taxon>Carex</taxon>
        <taxon>Carex subgen. Euthyceras</taxon>
    </lineage>
</organism>
<feature type="region of interest" description="Disordered" evidence="2">
    <location>
        <begin position="630"/>
        <end position="672"/>
    </location>
</feature>
<dbReference type="InterPro" id="IPR039278">
    <property type="entry name" value="Red1"/>
</dbReference>
<feature type="region of interest" description="Disordered" evidence="2">
    <location>
        <begin position="405"/>
        <end position="481"/>
    </location>
</feature>
<reference evidence="4" key="1">
    <citation type="submission" date="2020-01" db="EMBL/GenBank/DDBJ databases">
        <title>Genome sequence of Kobresia littledalei, the first chromosome-level genome in the family Cyperaceae.</title>
        <authorList>
            <person name="Qu G."/>
        </authorList>
    </citation>
    <scope>NUCLEOTIDE SEQUENCE</scope>
    <source>
        <strain evidence="4">C.B.Clarke</strain>
        <tissue evidence="4">Leaf</tissue>
    </source>
</reference>
<evidence type="ECO:0000259" key="3">
    <source>
        <dbReference type="Pfam" id="PF10650"/>
    </source>
</evidence>
<comment type="caution">
    <text evidence="4">The sequence shown here is derived from an EMBL/GenBank/DDBJ whole genome shotgun (WGS) entry which is preliminary data.</text>
</comment>
<feature type="region of interest" description="Disordered" evidence="2">
    <location>
        <begin position="1"/>
        <end position="105"/>
    </location>
</feature>
<dbReference type="Pfam" id="PF10650">
    <property type="entry name" value="zf-C3H1"/>
    <property type="match status" value="1"/>
</dbReference>
<dbReference type="OrthoDB" id="1922977at2759"/>
<feature type="compositionally biased region" description="Polar residues" evidence="2">
    <location>
        <begin position="160"/>
        <end position="170"/>
    </location>
</feature>
<feature type="coiled-coil region" evidence="1">
    <location>
        <begin position="341"/>
        <end position="393"/>
    </location>
</feature>
<feature type="compositionally biased region" description="Polar residues" evidence="2">
    <location>
        <begin position="516"/>
        <end position="535"/>
    </location>
</feature>
<feature type="region of interest" description="Disordered" evidence="2">
    <location>
        <begin position="160"/>
        <end position="203"/>
    </location>
</feature>
<dbReference type="PANTHER" id="PTHR21563">
    <property type="entry name" value="ZINC FINGER C3H1 DOMAIN-CONTAINING PROTEIN"/>
    <property type="match status" value="1"/>
</dbReference>
<dbReference type="InterPro" id="IPR011990">
    <property type="entry name" value="TPR-like_helical_dom_sf"/>
</dbReference>
<feature type="region of interest" description="Disordered" evidence="2">
    <location>
        <begin position="502"/>
        <end position="536"/>
    </location>
</feature>
<dbReference type="InterPro" id="IPR019607">
    <property type="entry name" value="Putative_zinc-finger_domain"/>
</dbReference>
<evidence type="ECO:0000313" key="5">
    <source>
        <dbReference type="Proteomes" id="UP000623129"/>
    </source>
</evidence>
<evidence type="ECO:0000256" key="2">
    <source>
        <dbReference type="SAM" id="MobiDB-lite"/>
    </source>
</evidence>
<keyword evidence="1" id="KW-0175">Coiled coil</keyword>
<name>A0A833QMT8_9POAL</name>
<dbReference type="Proteomes" id="UP000623129">
    <property type="component" value="Unassembled WGS sequence"/>
</dbReference>
<proteinExistence type="predicted"/>
<feature type="compositionally biased region" description="Low complexity" evidence="2">
    <location>
        <begin position="630"/>
        <end position="641"/>
    </location>
</feature>
<protein>
    <recommendedName>
        <fullName evidence="3">Putative zinc-finger domain-containing protein</fullName>
    </recommendedName>
</protein>
<feature type="compositionally biased region" description="Polar residues" evidence="2">
    <location>
        <begin position="69"/>
        <end position="99"/>
    </location>
</feature>
<feature type="domain" description="Putative zinc-finger" evidence="3">
    <location>
        <begin position="792"/>
        <end position="812"/>
    </location>
</feature>
<gene>
    <name evidence="4" type="ORF">FCM35_KLT05321</name>
</gene>
<feature type="region of interest" description="Disordered" evidence="2">
    <location>
        <begin position="233"/>
        <end position="271"/>
    </location>
</feature>
<feature type="compositionally biased region" description="Polar residues" evidence="2">
    <location>
        <begin position="591"/>
        <end position="608"/>
    </location>
</feature>
<feature type="compositionally biased region" description="Polar residues" evidence="2">
    <location>
        <begin position="561"/>
        <end position="582"/>
    </location>
</feature>
<feature type="compositionally biased region" description="Low complexity" evidence="2">
    <location>
        <begin position="191"/>
        <end position="203"/>
    </location>
</feature>
<sequence length="1550" mass="173701">MADRSDLLSAKLGNPSSSSTSFRALGVREEGEVSSGGEDESVLGRAPNLEPSNLSLTSNAEKSAKIGAITTSSLPNPNTVPVPSSTPNLQWVTQTTPHNYRNKSYNKKMPYNKLATNRNLSWQKKRPLDDHNLVISFSDDDSGSDTTPANVQVQVRPQMTRSGPTNSMARNSILGPNGSALRPNATLQTRASSSQSNGALGSSSDKVLETLRLEIALREKSLKIQKAGSIEATYGRPSKRMKVEPPSNGNQSTKEDQLNFNASPSGYMKGDSNQFVNQQNGNENKSVSAPGNGIVLSKADNGGGEINDRLVLSGMHRSADVSAWLNTNAENTDSQTQLHYLMEQEDAQDRDLEQAQELRRRLEREEREAFKAYRKAQRALFEANEKCNLLQKKRDILSNRVNSLVENSSNSNTPWPLCWHDPRESPSDQPADGTRVAGSRNDTREEGQLTDSTNTKDQLEEATLSDVDKRGSPSGDSSPQDYEALEASLRSELVARYRNKAPLNSTKSAERDAIDQPSTEIQENLSLSPNETQVSPKDFIESTEERMVNQENLFPRDVIDQRSTQTQENISFSPNETQGSPSGPTPIAHSVSISPSVGGNNFPSTKNTESTEEKLVNQESLFPRDVINQSSTQTQENSSFSPNETQGSPSGPTPVAHSVSISPSVGGDDLPSKIFTESTEEKLVNQENLPFGEPQENITQSPNASCELLLPVKETGENITCSLKTPSELVVSHFVLPPSTMRNACVHFKQMVNSSDDAHNIRYEGMNIVNKSERAREDTGVWGPQLDPFWPFCIFELRGRCNDEECRWQHVKDYEWRKFKPDNSLISPSGSYQHVAHVPTHRIGSCLIKDGPYMACSVQAQGLWQHWQRGFCGLFPVPVSVKRLLPTDAPCLLFPEASVAHQYNEVKLALNSSLGKQKVMHILFSFLFSLFHQTFAALLHCSLSLKRKLKVLSVLSRALERDPKSVLIWIVYLHIYYMKEKDLGKDDMFLDAVHNNKYSYDLWLMYINSRLKLEDQLSAFTDALTNMCQLGPTSDKEKKDLSSVILDLYLHMVNTLCMSGNTEMAISRVFKSSSDELLTAILSSLIVPDKCIFWVSSIYLTTYGRLPEGILEQLQLDKDLYSVIDWPSVSLTTNDAFRVLRLFNFAIINTGLTELCLNTPKTDGEYLKELHFLALSHLKCKAAIRGGPNGATDLLVKYKEMFPNCVELTLISARLGENGFEVAISDWPRQFEGFQCIWNQYAQHLLASKRFDVTRHLLSRWYGDAKLESFIDTKSESNDSIPRKEQLFGLLNLCLYQLMQDDLPAAHCSVDKALKLTDKELYMHCLKEHVIVYLLKESLVNQTDISSQVVLDLIRFYLKDARTRPARKILSRKFYQDIKETRTRQLLDEWLGPVSDDYSLINSILEMCYGESLIPENSGIKELVNLVESVTQISPANYRFALSVCRFVIKRFGFDDIGTMSVRFWTGSVLVNSIFQSVPVAPEPVWVEGAEVLVNLNLLEISNRFLEHAVSVYPFSLRLWQSYLYLSKRMNESGDRIVEAAKKRGIELST</sequence>
<feature type="compositionally biased region" description="Polar residues" evidence="2">
    <location>
        <begin position="50"/>
        <end position="61"/>
    </location>
</feature>
<dbReference type="GO" id="GO:0000178">
    <property type="term" value="C:exosome (RNase complex)"/>
    <property type="evidence" value="ECO:0007669"/>
    <property type="project" value="TreeGrafter"/>
</dbReference>
<keyword evidence="5" id="KW-1185">Reference proteome</keyword>
<dbReference type="EMBL" id="SWLB01000014">
    <property type="protein sequence ID" value="KAF3329990.1"/>
    <property type="molecule type" value="Genomic_DNA"/>
</dbReference>
<evidence type="ECO:0000313" key="4">
    <source>
        <dbReference type="EMBL" id="KAF3329990.1"/>
    </source>
</evidence>
<dbReference type="GO" id="GO:0005634">
    <property type="term" value="C:nucleus"/>
    <property type="evidence" value="ECO:0007669"/>
    <property type="project" value="TreeGrafter"/>
</dbReference>
<accession>A0A833QMT8</accession>
<feature type="region of interest" description="Disordered" evidence="2">
    <location>
        <begin position="551"/>
        <end position="615"/>
    </location>
</feature>
<dbReference type="SUPFAM" id="SSF48452">
    <property type="entry name" value="TPR-like"/>
    <property type="match status" value="1"/>
</dbReference>